<dbReference type="InterPro" id="IPR043128">
    <property type="entry name" value="Rev_trsase/Diguanyl_cyclase"/>
</dbReference>
<dbReference type="OrthoDB" id="315417at2"/>
<dbReference type="PROSITE" id="PS50887">
    <property type="entry name" value="GGDEF"/>
    <property type="match status" value="1"/>
</dbReference>
<dbReference type="Gene3D" id="3.30.70.270">
    <property type="match status" value="1"/>
</dbReference>
<evidence type="ECO:0000313" key="3">
    <source>
        <dbReference type="EMBL" id="SCY81777.1"/>
    </source>
</evidence>
<gene>
    <name evidence="3" type="ORF">SAMN02927923_02427</name>
</gene>
<dbReference type="InterPro" id="IPR050469">
    <property type="entry name" value="Diguanylate_Cyclase"/>
</dbReference>
<keyword evidence="4" id="KW-1185">Reference proteome</keyword>
<name>A0A1G5J0H6_9HYPH</name>
<dbReference type="STRING" id="549386.SAMN02927923_02427"/>
<dbReference type="SMART" id="SM00267">
    <property type="entry name" value="GGDEF"/>
    <property type="match status" value="1"/>
</dbReference>
<dbReference type="GO" id="GO:0043709">
    <property type="term" value="P:cell adhesion involved in single-species biofilm formation"/>
    <property type="evidence" value="ECO:0007669"/>
    <property type="project" value="TreeGrafter"/>
</dbReference>
<dbReference type="GO" id="GO:0005886">
    <property type="term" value="C:plasma membrane"/>
    <property type="evidence" value="ECO:0007669"/>
    <property type="project" value="TreeGrafter"/>
</dbReference>
<dbReference type="CDD" id="cd01949">
    <property type="entry name" value="GGDEF"/>
    <property type="match status" value="1"/>
</dbReference>
<reference evidence="4" key="1">
    <citation type="submission" date="2016-10" db="EMBL/GenBank/DDBJ databases">
        <authorList>
            <person name="Varghese N."/>
            <person name="Submissions S."/>
        </authorList>
    </citation>
    <scope>NUCLEOTIDE SEQUENCE [LARGE SCALE GENOMIC DNA]</scope>
    <source>
        <strain evidence="4">CGMCC 1.7666</strain>
    </source>
</reference>
<protein>
    <recommendedName>
        <fullName evidence="1">diguanylate cyclase</fullName>
        <ecNumber evidence="1">2.7.7.65</ecNumber>
    </recommendedName>
</protein>
<dbReference type="PANTHER" id="PTHR45138">
    <property type="entry name" value="REGULATORY COMPONENTS OF SENSORY TRANSDUCTION SYSTEM"/>
    <property type="match status" value="1"/>
</dbReference>
<dbReference type="Pfam" id="PF01590">
    <property type="entry name" value="GAF"/>
    <property type="match status" value="1"/>
</dbReference>
<dbReference type="SMART" id="SM00065">
    <property type="entry name" value="GAF"/>
    <property type="match status" value="1"/>
</dbReference>
<dbReference type="InterPro" id="IPR029016">
    <property type="entry name" value="GAF-like_dom_sf"/>
</dbReference>
<feature type="domain" description="GGDEF" evidence="2">
    <location>
        <begin position="202"/>
        <end position="337"/>
    </location>
</feature>
<sequence>MFAVPQPPSNENERLDFIFSCGILDTPRDERFDRITRLASHFYEADAAFLGFIDDRYQWMKSIHGEGIAPWIERDRSICQIVISSGEPLVVSDMKTDSRLRGHPVVPLLPFHFYAGVPLLTENGAAVASLCILKREPQPLDRFNLSPLKDLGEIAMDELELWRHNRDLKRAAERDGLTDLANRRAFDAALDEAWQNFQRTQQPLSLLMLDLDHFKALNDHAGHQAGDEALRQFARILSDAAHRPIDLAARYGGEEFALILPNMDHAGALEIAWRIKTSLEEAGIPHPVGIAGRLTVSVGLATLPPGSTDRIEMLVARADSALYRAKRQGRDRIIVEK</sequence>
<evidence type="ECO:0000259" key="2">
    <source>
        <dbReference type="PROSITE" id="PS50887"/>
    </source>
</evidence>
<dbReference type="AlphaFoldDB" id="A0A1G5J0H6"/>
<dbReference type="Gene3D" id="3.30.450.40">
    <property type="match status" value="1"/>
</dbReference>
<dbReference type="SUPFAM" id="SSF55781">
    <property type="entry name" value="GAF domain-like"/>
    <property type="match status" value="1"/>
</dbReference>
<dbReference type="FunFam" id="3.30.70.270:FF:000001">
    <property type="entry name" value="Diguanylate cyclase domain protein"/>
    <property type="match status" value="1"/>
</dbReference>
<dbReference type="InterPro" id="IPR000160">
    <property type="entry name" value="GGDEF_dom"/>
</dbReference>
<evidence type="ECO:0000313" key="4">
    <source>
        <dbReference type="Proteomes" id="UP000199569"/>
    </source>
</evidence>
<dbReference type="NCBIfam" id="TIGR00254">
    <property type="entry name" value="GGDEF"/>
    <property type="match status" value="1"/>
</dbReference>
<dbReference type="RefSeq" id="WP_091135074.1">
    <property type="nucleotide sequence ID" value="NZ_FMVJ01000006.1"/>
</dbReference>
<accession>A0A1G5J0H6</accession>
<proteinExistence type="predicted"/>
<dbReference type="GO" id="GO:1902201">
    <property type="term" value="P:negative regulation of bacterial-type flagellum-dependent cell motility"/>
    <property type="evidence" value="ECO:0007669"/>
    <property type="project" value="TreeGrafter"/>
</dbReference>
<dbReference type="SUPFAM" id="SSF55073">
    <property type="entry name" value="Nucleotide cyclase"/>
    <property type="match status" value="1"/>
</dbReference>
<dbReference type="Proteomes" id="UP000199569">
    <property type="component" value="Unassembled WGS sequence"/>
</dbReference>
<dbReference type="PANTHER" id="PTHR45138:SF24">
    <property type="entry name" value="DIGUANYLATE CYCLASE DGCC-RELATED"/>
    <property type="match status" value="1"/>
</dbReference>
<evidence type="ECO:0000256" key="1">
    <source>
        <dbReference type="ARBA" id="ARBA00012528"/>
    </source>
</evidence>
<organism evidence="3 4">
    <name type="scientific">Microvirga guangxiensis</name>
    <dbReference type="NCBI Taxonomy" id="549386"/>
    <lineage>
        <taxon>Bacteria</taxon>
        <taxon>Pseudomonadati</taxon>
        <taxon>Pseudomonadota</taxon>
        <taxon>Alphaproteobacteria</taxon>
        <taxon>Hyphomicrobiales</taxon>
        <taxon>Methylobacteriaceae</taxon>
        <taxon>Microvirga</taxon>
    </lineage>
</organism>
<dbReference type="InterPro" id="IPR003018">
    <property type="entry name" value="GAF"/>
</dbReference>
<dbReference type="GO" id="GO:0052621">
    <property type="term" value="F:diguanylate cyclase activity"/>
    <property type="evidence" value="ECO:0007669"/>
    <property type="project" value="UniProtKB-EC"/>
</dbReference>
<dbReference type="EC" id="2.7.7.65" evidence="1"/>
<dbReference type="Pfam" id="PF00990">
    <property type="entry name" value="GGDEF"/>
    <property type="match status" value="1"/>
</dbReference>
<dbReference type="EMBL" id="FMVJ01000006">
    <property type="protein sequence ID" value="SCY81777.1"/>
    <property type="molecule type" value="Genomic_DNA"/>
</dbReference>
<dbReference type="InterPro" id="IPR029787">
    <property type="entry name" value="Nucleotide_cyclase"/>
</dbReference>